<organism evidence="2">
    <name type="scientific">marine metagenome</name>
    <dbReference type="NCBI Taxonomy" id="408172"/>
    <lineage>
        <taxon>unclassified sequences</taxon>
        <taxon>metagenomes</taxon>
        <taxon>ecological metagenomes</taxon>
    </lineage>
</organism>
<dbReference type="InterPro" id="IPR028250">
    <property type="entry name" value="DsbDN"/>
</dbReference>
<feature type="domain" description="Thiol:disulfide interchange protein DsbD N-terminal" evidence="1">
    <location>
        <begin position="21"/>
        <end position="128"/>
    </location>
</feature>
<dbReference type="Gene3D" id="2.60.40.1250">
    <property type="entry name" value="Thiol:disulfide interchange protein DsbD, N-terminal domain"/>
    <property type="match status" value="1"/>
</dbReference>
<evidence type="ECO:0000313" key="2">
    <source>
        <dbReference type="EMBL" id="SUZ63331.1"/>
    </source>
</evidence>
<proteinExistence type="predicted"/>
<protein>
    <recommendedName>
        <fullName evidence="1">Thiol:disulfide interchange protein DsbD N-terminal domain-containing protein</fullName>
    </recommendedName>
</protein>
<dbReference type="EMBL" id="UINC01000914">
    <property type="protein sequence ID" value="SUZ63331.1"/>
    <property type="molecule type" value="Genomic_DNA"/>
</dbReference>
<evidence type="ECO:0000259" key="1">
    <source>
        <dbReference type="Pfam" id="PF11412"/>
    </source>
</evidence>
<dbReference type="GO" id="GO:0015035">
    <property type="term" value="F:protein-disulfide reductase activity"/>
    <property type="evidence" value="ECO:0007669"/>
    <property type="project" value="TreeGrafter"/>
</dbReference>
<dbReference type="Pfam" id="PF11412">
    <property type="entry name" value="DsbD_N"/>
    <property type="match status" value="1"/>
</dbReference>
<accession>A0A381P8R7</accession>
<reference evidence="2" key="1">
    <citation type="submission" date="2018-05" db="EMBL/GenBank/DDBJ databases">
        <authorList>
            <person name="Lanie J.A."/>
            <person name="Ng W.-L."/>
            <person name="Kazmierczak K.M."/>
            <person name="Andrzejewski T.M."/>
            <person name="Davidsen T.M."/>
            <person name="Wayne K.J."/>
            <person name="Tettelin H."/>
            <person name="Glass J.I."/>
            <person name="Rusch D."/>
            <person name="Podicherti R."/>
            <person name="Tsui H.-C.T."/>
            <person name="Winkler M.E."/>
        </authorList>
    </citation>
    <scope>NUCLEOTIDE SEQUENCE</scope>
</reference>
<gene>
    <name evidence="2" type="ORF">METZ01_LOCUS16185</name>
</gene>
<dbReference type="InterPro" id="IPR036929">
    <property type="entry name" value="DsbDN_sf"/>
</dbReference>
<dbReference type="GO" id="GO:0045454">
    <property type="term" value="P:cell redox homeostasis"/>
    <property type="evidence" value="ECO:0007669"/>
    <property type="project" value="TreeGrafter"/>
</dbReference>
<name>A0A381P8R7_9ZZZZ</name>
<dbReference type="PANTHER" id="PTHR32234">
    <property type="entry name" value="THIOL:DISULFIDE INTERCHANGE PROTEIN DSBD"/>
    <property type="match status" value="1"/>
</dbReference>
<dbReference type="AlphaFoldDB" id="A0A381P8R7"/>
<sequence length="140" mass="16253">MPTISAKDEFKDADVLLFMENEIPHPDEVYTFHAAIVEQKTFLRWDIKPDCYLYLNKFSFFDKKLNTYLGASFPEGKILVDEYFGQVEVFFDAVEVVLDIGKEIEKEITVTYQGCNQKGYCYTPIKKELVIKKSGIKINN</sequence>
<dbReference type="PANTHER" id="PTHR32234:SF0">
    <property type="entry name" value="THIOL:DISULFIDE INTERCHANGE PROTEIN DSBD"/>
    <property type="match status" value="1"/>
</dbReference>
<dbReference type="SUPFAM" id="SSF74863">
    <property type="entry name" value="Thiol:disulfide interchange protein DsbD, N-terminal domain (DsbD-alpha)"/>
    <property type="match status" value="1"/>
</dbReference>